<name>A0A3L8SL80_CHLGU</name>
<evidence type="ECO:0000313" key="3">
    <source>
        <dbReference type="Proteomes" id="UP000276834"/>
    </source>
</evidence>
<sequence>IPGALSKARKGDNSCLALEGVCCRGTAANNPAQGLLKGGVKNFRELDGGINNGWNVPPGDDRYVVIQVLLPIISLDKQLFNSPKDQGHLDTSATNESKGTREWY</sequence>
<accession>A0A3L8SL80</accession>
<proteinExistence type="predicted"/>
<organism evidence="2 3">
    <name type="scientific">Chloebia gouldiae</name>
    <name type="common">Gouldian finch</name>
    <name type="synonym">Erythrura gouldiae</name>
    <dbReference type="NCBI Taxonomy" id="44316"/>
    <lineage>
        <taxon>Eukaryota</taxon>
        <taxon>Metazoa</taxon>
        <taxon>Chordata</taxon>
        <taxon>Craniata</taxon>
        <taxon>Vertebrata</taxon>
        <taxon>Euteleostomi</taxon>
        <taxon>Archelosauria</taxon>
        <taxon>Archosauria</taxon>
        <taxon>Dinosauria</taxon>
        <taxon>Saurischia</taxon>
        <taxon>Theropoda</taxon>
        <taxon>Coelurosauria</taxon>
        <taxon>Aves</taxon>
        <taxon>Neognathae</taxon>
        <taxon>Neoaves</taxon>
        <taxon>Telluraves</taxon>
        <taxon>Australaves</taxon>
        <taxon>Passeriformes</taxon>
        <taxon>Passeroidea</taxon>
        <taxon>Passeridae</taxon>
        <taxon>Chloebia</taxon>
    </lineage>
</organism>
<dbReference type="EMBL" id="QUSF01000014">
    <property type="protein sequence ID" value="RLW04113.1"/>
    <property type="molecule type" value="Genomic_DNA"/>
</dbReference>
<protein>
    <submittedName>
        <fullName evidence="2">Uncharacterized protein</fullName>
    </submittedName>
</protein>
<feature type="non-terminal residue" evidence="2">
    <location>
        <position position="1"/>
    </location>
</feature>
<keyword evidence="3" id="KW-1185">Reference proteome</keyword>
<gene>
    <name evidence="2" type="ORF">DV515_00006044</name>
</gene>
<evidence type="ECO:0000313" key="2">
    <source>
        <dbReference type="EMBL" id="RLW04113.1"/>
    </source>
</evidence>
<dbReference type="AlphaFoldDB" id="A0A3L8SL80"/>
<dbReference type="Proteomes" id="UP000276834">
    <property type="component" value="Unassembled WGS sequence"/>
</dbReference>
<reference evidence="2 3" key="1">
    <citation type="journal article" date="2018" name="Proc. R. Soc. B">
        <title>A non-coding region near Follistatin controls head colour polymorphism in the Gouldian finch.</title>
        <authorList>
            <person name="Toomey M.B."/>
            <person name="Marques C.I."/>
            <person name="Andrade P."/>
            <person name="Araujo P.M."/>
            <person name="Sabatino S."/>
            <person name="Gazda M.A."/>
            <person name="Afonso S."/>
            <person name="Lopes R.J."/>
            <person name="Corbo J.C."/>
            <person name="Carneiro M."/>
        </authorList>
    </citation>
    <scope>NUCLEOTIDE SEQUENCE [LARGE SCALE GENOMIC DNA]</scope>
    <source>
        <strain evidence="2">Red01</strain>
        <tissue evidence="2">Muscle</tissue>
    </source>
</reference>
<feature type="compositionally biased region" description="Polar residues" evidence="1">
    <location>
        <begin position="81"/>
        <end position="97"/>
    </location>
</feature>
<feature type="region of interest" description="Disordered" evidence="1">
    <location>
        <begin position="81"/>
        <end position="104"/>
    </location>
</feature>
<evidence type="ECO:0000256" key="1">
    <source>
        <dbReference type="SAM" id="MobiDB-lite"/>
    </source>
</evidence>
<comment type="caution">
    <text evidence="2">The sequence shown here is derived from an EMBL/GenBank/DDBJ whole genome shotgun (WGS) entry which is preliminary data.</text>
</comment>